<evidence type="ECO:0000259" key="2">
    <source>
        <dbReference type="SMART" id="SM00245"/>
    </source>
</evidence>
<proteinExistence type="predicted"/>
<dbReference type="PANTHER" id="PTHR11261:SF3">
    <property type="entry name" value="RETINOL-BINDING PROTEIN 3"/>
    <property type="match status" value="1"/>
</dbReference>
<keyword evidence="4" id="KW-1185">Reference proteome</keyword>
<evidence type="ECO:0000313" key="4">
    <source>
        <dbReference type="Proteomes" id="UP000722336"/>
    </source>
</evidence>
<dbReference type="Pfam" id="PF03572">
    <property type="entry name" value="Peptidase_S41"/>
    <property type="match status" value="1"/>
</dbReference>
<dbReference type="CDD" id="cd07563">
    <property type="entry name" value="Peptidase_S41_IRBP"/>
    <property type="match status" value="1"/>
</dbReference>
<sequence>MKRNHRLLKSLAFLLATAGVLSSQATRAATHHMDGVWRSQGYGYVLEVKEGKPQLYHYTSRSCAKASEDVNAALENDLTRIDRTEADRLSFHVSDGITRYDFERLPNLPDNCPTAPSLDPEQNFEAFWQAYNEHYAFFDLHNVDWQSVYEKYRPSVTKSTSEDDLYAIFVEMLTLLDDGHVMLEAGDRMFRSGKRGTLHALAAKELPDSDTFSIYESEPLARITRTIDSHYLKGSRQGSATAKPVSWGRIGGDIGYIGIDGMYGFAAEGAPSADRQRVVDAVMQEALKDLHDVKGIIVDARWNPGGYDQVALAIAEYLTSANVLAFTKKARLESGFTPKQRIYVSSRGDRAFSGPVVYLQGSDTFSAAEIFTLAMQALPNVTTIGERTGGGLSDVLEFKLPNGWGVTMSNEVYIASDGKSYEGVGIPPDMALAPADNDTLESFLRRGVDQAVAVLEEKIEKSKGKTPDLPK</sequence>
<accession>A0ABS6SFV4</accession>
<evidence type="ECO:0000313" key="3">
    <source>
        <dbReference type="EMBL" id="MBV7257130.1"/>
    </source>
</evidence>
<name>A0ABS6SFV4_9SPHN</name>
<protein>
    <submittedName>
        <fullName evidence="3">S41 family peptidase</fullName>
    </submittedName>
</protein>
<dbReference type="RefSeq" id="WP_218445959.1">
    <property type="nucleotide sequence ID" value="NZ_JAGSPA010000003.1"/>
</dbReference>
<feature type="domain" description="Tail specific protease" evidence="2">
    <location>
        <begin position="224"/>
        <end position="433"/>
    </location>
</feature>
<evidence type="ECO:0000256" key="1">
    <source>
        <dbReference type="SAM" id="SignalP"/>
    </source>
</evidence>
<dbReference type="EMBL" id="JAGSPA010000003">
    <property type="protein sequence ID" value="MBV7257130.1"/>
    <property type="molecule type" value="Genomic_DNA"/>
</dbReference>
<dbReference type="SMART" id="SM00245">
    <property type="entry name" value="TSPc"/>
    <property type="match status" value="1"/>
</dbReference>
<dbReference type="Pfam" id="PF14684">
    <property type="entry name" value="Tricorn_C1"/>
    <property type="match status" value="1"/>
</dbReference>
<feature type="chain" id="PRO_5045994197" evidence="1">
    <location>
        <begin position="29"/>
        <end position="471"/>
    </location>
</feature>
<organism evidence="3 4">
    <name type="scientific">Pacificimonas pallii</name>
    <dbReference type="NCBI Taxonomy" id="2827236"/>
    <lineage>
        <taxon>Bacteria</taxon>
        <taxon>Pseudomonadati</taxon>
        <taxon>Pseudomonadota</taxon>
        <taxon>Alphaproteobacteria</taxon>
        <taxon>Sphingomonadales</taxon>
        <taxon>Sphingosinicellaceae</taxon>
        <taxon>Pacificimonas</taxon>
    </lineage>
</organism>
<dbReference type="InterPro" id="IPR005151">
    <property type="entry name" value="Tail-specific_protease"/>
</dbReference>
<comment type="caution">
    <text evidence="3">The sequence shown here is derived from an EMBL/GenBank/DDBJ whole genome shotgun (WGS) entry which is preliminary data.</text>
</comment>
<keyword evidence="1" id="KW-0732">Signal</keyword>
<dbReference type="Proteomes" id="UP000722336">
    <property type="component" value="Unassembled WGS sequence"/>
</dbReference>
<gene>
    <name evidence="3" type="ORF">KCG44_10085</name>
</gene>
<feature type="signal peptide" evidence="1">
    <location>
        <begin position="1"/>
        <end position="28"/>
    </location>
</feature>
<dbReference type="InterPro" id="IPR028204">
    <property type="entry name" value="Tricorn_C1"/>
</dbReference>
<reference evidence="3 4" key="1">
    <citation type="submission" date="2021-04" db="EMBL/GenBank/DDBJ databases">
        <authorList>
            <person name="Pira H."/>
            <person name="Risdian C."/>
            <person name="Wink J."/>
        </authorList>
    </citation>
    <scope>NUCLEOTIDE SEQUENCE [LARGE SCALE GENOMIC DNA]</scope>
    <source>
        <strain evidence="3 4">WHA3</strain>
    </source>
</reference>
<dbReference type="PANTHER" id="PTHR11261">
    <property type="entry name" value="INTERPHOTORECEPTOR RETINOID-BINDING PROTEIN"/>
    <property type="match status" value="1"/>
</dbReference>